<dbReference type="Proteomes" id="UP001165289">
    <property type="component" value="Unassembled WGS sequence"/>
</dbReference>
<dbReference type="AlphaFoldDB" id="A0AAV7KC29"/>
<sequence>MYICDDSNSRIQVLNTEGKYLRSFGTDHLKEPWGICLTKDEVFVTDRATESLVKFSLAGQFLKGTGSRGNTEGRFTGISGLCHEAGLIYVCDCNMQRIQIFDSNLHSIKQFDHREPKHPRDIIACAVVPKLFRCFGVYMFMLR</sequence>
<dbReference type="GO" id="GO:0061630">
    <property type="term" value="F:ubiquitin protein ligase activity"/>
    <property type="evidence" value="ECO:0007669"/>
    <property type="project" value="TreeGrafter"/>
</dbReference>
<dbReference type="SUPFAM" id="SSF63825">
    <property type="entry name" value="YWTD domain"/>
    <property type="match status" value="1"/>
</dbReference>
<dbReference type="Gene3D" id="2.120.10.30">
    <property type="entry name" value="TolB, C-terminal domain"/>
    <property type="match status" value="1"/>
</dbReference>
<organism evidence="3 4">
    <name type="scientific">Oopsacas minuta</name>
    <dbReference type="NCBI Taxonomy" id="111878"/>
    <lineage>
        <taxon>Eukaryota</taxon>
        <taxon>Metazoa</taxon>
        <taxon>Porifera</taxon>
        <taxon>Hexactinellida</taxon>
        <taxon>Hexasterophora</taxon>
        <taxon>Lyssacinosida</taxon>
        <taxon>Leucopsacidae</taxon>
        <taxon>Oopsacas</taxon>
    </lineage>
</organism>
<dbReference type="InterPro" id="IPR001258">
    <property type="entry name" value="NHL_repeat"/>
</dbReference>
<dbReference type="PROSITE" id="PS51125">
    <property type="entry name" value="NHL"/>
    <property type="match status" value="1"/>
</dbReference>
<dbReference type="InterPro" id="IPR050952">
    <property type="entry name" value="TRIM-NHL_E3_ligases"/>
</dbReference>
<evidence type="ECO:0000256" key="2">
    <source>
        <dbReference type="PROSITE-ProRule" id="PRU00504"/>
    </source>
</evidence>
<accession>A0AAV7KC29</accession>
<dbReference type="GO" id="GO:0043161">
    <property type="term" value="P:proteasome-mediated ubiquitin-dependent protein catabolic process"/>
    <property type="evidence" value="ECO:0007669"/>
    <property type="project" value="TreeGrafter"/>
</dbReference>
<evidence type="ECO:0000313" key="3">
    <source>
        <dbReference type="EMBL" id="KAI6657866.1"/>
    </source>
</evidence>
<reference evidence="3 4" key="1">
    <citation type="journal article" date="2023" name="BMC Biol.">
        <title>The compact genome of the sponge Oopsacas minuta (Hexactinellida) is lacking key metazoan core genes.</title>
        <authorList>
            <person name="Santini S."/>
            <person name="Schenkelaars Q."/>
            <person name="Jourda C."/>
            <person name="Duchesne M."/>
            <person name="Belahbib H."/>
            <person name="Rocher C."/>
            <person name="Selva M."/>
            <person name="Riesgo A."/>
            <person name="Vervoort M."/>
            <person name="Leys S.P."/>
            <person name="Kodjabachian L."/>
            <person name="Le Bivic A."/>
            <person name="Borchiellini C."/>
            <person name="Claverie J.M."/>
            <person name="Renard E."/>
        </authorList>
    </citation>
    <scope>NUCLEOTIDE SEQUENCE [LARGE SCALE GENOMIC DNA]</scope>
    <source>
        <strain evidence="3">SPO-2</strain>
    </source>
</reference>
<feature type="repeat" description="NHL" evidence="2">
    <location>
        <begin position="66"/>
        <end position="104"/>
    </location>
</feature>
<evidence type="ECO:0000256" key="1">
    <source>
        <dbReference type="ARBA" id="ARBA00022737"/>
    </source>
</evidence>
<keyword evidence="1" id="KW-0677">Repeat</keyword>
<keyword evidence="4" id="KW-1185">Reference proteome</keyword>
<dbReference type="EMBL" id="JAKMXF010000111">
    <property type="protein sequence ID" value="KAI6657866.1"/>
    <property type="molecule type" value="Genomic_DNA"/>
</dbReference>
<proteinExistence type="predicted"/>
<protein>
    <submittedName>
        <fullName evidence="3">Ring finger protein nhl-1</fullName>
    </submittedName>
</protein>
<comment type="caution">
    <text evidence="3">The sequence shown here is derived from an EMBL/GenBank/DDBJ whole genome shotgun (WGS) entry which is preliminary data.</text>
</comment>
<name>A0AAV7KC29_9METZ</name>
<dbReference type="GO" id="GO:0000209">
    <property type="term" value="P:protein polyubiquitination"/>
    <property type="evidence" value="ECO:0007669"/>
    <property type="project" value="TreeGrafter"/>
</dbReference>
<dbReference type="PANTHER" id="PTHR24104:SF48">
    <property type="entry name" value="PROTEIN WECH"/>
    <property type="match status" value="1"/>
</dbReference>
<evidence type="ECO:0000313" key="4">
    <source>
        <dbReference type="Proteomes" id="UP001165289"/>
    </source>
</evidence>
<dbReference type="InterPro" id="IPR011042">
    <property type="entry name" value="6-blade_b-propeller_TolB-like"/>
</dbReference>
<dbReference type="PANTHER" id="PTHR24104">
    <property type="entry name" value="E3 UBIQUITIN-PROTEIN LIGASE NHLRC1-RELATED"/>
    <property type="match status" value="1"/>
</dbReference>
<gene>
    <name evidence="3" type="ORF">LOD99_608</name>
</gene>